<keyword evidence="2" id="KW-0540">Nuclease</keyword>
<evidence type="ECO:0000313" key="5">
    <source>
        <dbReference type="EMBL" id="OOF38520.1"/>
    </source>
</evidence>
<dbReference type="RefSeq" id="WP_208606216.1">
    <property type="nucleotide sequence ID" value="NZ_MLHI01000147.1"/>
</dbReference>
<proteinExistence type="predicted"/>
<dbReference type="EMBL" id="MLHJ01000148">
    <property type="protein sequence ID" value="OOF38520.1"/>
    <property type="molecule type" value="Genomic_DNA"/>
</dbReference>
<dbReference type="Pfam" id="PF08774">
    <property type="entry name" value="VRR_NUC"/>
    <property type="match status" value="1"/>
</dbReference>
<evidence type="ECO:0000259" key="4">
    <source>
        <dbReference type="Pfam" id="PF08774"/>
    </source>
</evidence>
<reference evidence="5 6" key="1">
    <citation type="submission" date="2016-10" db="EMBL/GenBank/DDBJ databases">
        <title>Rodentibacter gen. nov. and new species.</title>
        <authorList>
            <person name="Christensen H."/>
        </authorList>
    </citation>
    <scope>NUCLEOTIDE SEQUENCE [LARGE SCALE GENOMIC DNA]</scope>
    <source>
        <strain evidence="5 6">CCUG17206</strain>
    </source>
</reference>
<dbReference type="Proteomes" id="UP000189433">
    <property type="component" value="Unassembled WGS sequence"/>
</dbReference>
<organism evidence="5 6">
    <name type="scientific">Rodentibacter rarus</name>
    <dbReference type="NCBI Taxonomy" id="1908260"/>
    <lineage>
        <taxon>Bacteria</taxon>
        <taxon>Pseudomonadati</taxon>
        <taxon>Pseudomonadota</taxon>
        <taxon>Gammaproteobacteria</taxon>
        <taxon>Pasteurellales</taxon>
        <taxon>Pasteurellaceae</taxon>
        <taxon>Rodentibacter</taxon>
    </lineage>
</organism>
<gene>
    <name evidence="5" type="ORF">BKK50_11585</name>
</gene>
<evidence type="ECO:0000256" key="2">
    <source>
        <dbReference type="ARBA" id="ARBA00022722"/>
    </source>
</evidence>
<evidence type="ECO:0000256" key="1">
    <source>
        <dbReference type="ARBA" id="ARBA00001946"/>
    </source>
</evidence>
<dbReference type="AlphaFoldDB" id="A0A1V3IDG5"/>
<keyword evidence="3" id="KW-0378">Hydrolase</keyword>
<dbReference type="GO" id="GO:0004518">
    <property type="term" value="F:nuclease activity"/>
    <property type="evidence" value="ECO:0007669"/>
    <property type="project" value="UniProtKB-KW"/>
</dbReference>
<sequence>MSSCSQCENALYELKVLCSLICVCNVNTTRRGKGENNLKQQCVNTGIDWIHESGQGRQILPEVGYFMKATPPMPLLKSSGLGGQPEHIRDVWHRINKVKKMLKEQGREYVEGDLRIPDVVITQDPSQPPVQSNIKRVVEIKFPGDRWGKGQREAYKEIAGEDEFGDPKLTELTPNKCGCGDNNSQEEQIAESIPELKEAWEGRLEELSVSVWGELGIALGSGLLAAALFADDAFGIVMDDPIAVAAAGRAIVSGKRVISALFSRSTVAPKLIF</sequence>
<name>A0A1V3IDG5_9PAST</name>
<accession>A0A1V3IDG5</accession>
<protein>
    <recommendedName>
        <fullName evidence="4">VRR-NUC domain-containing protein</fullName>
    </recommendedName>
</protein>
<evidence type="ECO:0000313" key="6">
    <source>
        <dbReference type="Proteomes" id="UP000189433"/>
    </source>
</evidence>
<dbReference type="GO" id="GO:0016788">
    <property type="term" value="F:hydrolase activity, acting on ester bonds"/>
    <property type="evidence" value="ECO:0007669"/>
    <property type="project" value="InterPro"/>
</dbReference>
<comment type="caution">
    <text evidence="5">The sequence shown here is derived from an EMBL/GenBank/DDBJ whole genome shotgun (WGS) entry which is preliminary data.</text>
</comment>
<comment type="cofactor">
    <cofactor evidence="1">
        <name>Mg(2+)</name>
        <dbReference type="ChEBI" id="CHEBI:18420"/>
    </cofactor>
</comment>
<keyword evidence="6" id="KW-1185">Reference proteome</keyword>
<dbReference type="InterPro" id="IPR014883">
    <property type="entry name" value="VRR_NUC"/>
</dbReference>
<evidence type="ECO:0000256" key="3">
    <source>
        <dbReference type="ARBA" id="ARBA00022801"/>
    </source>
</evidence>
<feature type="domain" description="VRR-NUC" evidence="4">
    <location>
        <begin position="98"/>
        <end position="161"/>
    </location>
</feature>
<dbReference type="STRING" id="1908260.BKK50_11585"/>